<keyword evidence="2" id="KW-1185">Reference proteome</keyword>
<reference evidence="2" key="1">
    <citation type="submission" date="2014-07" db="EMBL/GenBank/DDBJ databases">
        <authorList>
            <person name="Martin A.A"/>
            <person name="De Silva N."/>
        </authorList>
    </citation>
    <scope>NUCLEOTIDE SEQUENCE</scope>
</reference>
<dbReference type="Proteomes" id="UP000035680">
    <property type="component" value="Unassembled WGS sequence"/>
</dbReference>
<evidence type="ECO:0000256" key="1">
    <source>
        <dbReference type="SAM" id="MobiDB-lite"/>
    </source>
</evidence>
<evidence type="ECO:0000313" key="2">
    <source>
        <dbReference type="Proteomes" id="UP000035680"/>
    </source>
</evidence>
<feature type="region of interest" description="Disordered" evidence="1">
    <location>
        <begin position="1"/>
        <end position="35"/>
    </location>
</feature>
<feature type="compositionally biased region" description="Low complexity" evidence="1">
    <location>
        <begin position="128"/>
        <end position="137"/>
    </location>
</feature>
<organism evidence="2 3">
    <name type="scientific">Strongyloides venezuelensis</name>
    <name type="common">Threadworm</name>
    <dbReference type="NCBI Taxonomy" id="75913"/>
    <lineage>
        <taxon>Eukaryota</taxon>
        <taxon>Metazoa</taxon>
        <taxon>Ecdysozoa</taxon>
        <taxon>Nematoda</taxon>
        <taxon>Chromadorea</taxon>
        <taxon>Rhabditida</taxon>
        <taxon>Tylenchina</taxon>
        <taxon>Panagrolaimomorpha</taxon>
        <taxon>Strongyloidoidea</taxon>
        <taxon>Strongyloididae</taxon>
        <taxon>Strongyloides</taxon>
    </lineage>
</organism>
<accession>A0A0K0EZX1</accession>
<dbReference type="AlphaFoldDB" id="A0A0K0EZX1"/>
<feature type="region of interest" description="Disordered" evidence="1">
    <location>
        <begin position="172"/>
        <end position="193"/>
    </location>
</feature>
<name>A0A0K0EZX1_STRVS</name>
<reference evidence="3" key="2">
    <citation type="submission" date="2015-08" db="UniProtKB">
        <authorList>
            <consortium name="WormBaseParasite"/>
        </authorList>
    </citation>
    <scope>IDENTIFICATION</scope>
</reference>
<feature type="region of interest" description="Disordered" evidence="1">
    <location>
        <begin position="59"/>
        <end position="148"/>
    </location>
</feature>
<feature type="compositionally biased region" description="Basic and acidic residues" evidence="1">
    <location>
        <begin position="87"/>
        <end position="107"/>
    </location>
</feature>
<feature type="compositionally biased region" description="Low complexity" evidence="1">
    <location>
        <begin position="8"/>
        <end position="33"/>
    </location>
</feature>
<sequence>MLSNKPLKSPSTDSSNSESQENNSSKQQSQTTNCFDKSIIQTAPCDNLSVPSNNRQFIRHQLSATEEEHSSDDEESLVLRKKLNSKTKKDLHPLPKKSIDSISEKPPRGSIPSKSHDIGTLSSDMTGTNNNSTTSPSNPTPSSPQRSIHNRFAGAHASFRIRMLQEQHGVKKTGEPTGVKAPVSRKTSWSMETPDSKTIKQKYFFSSKNATLNLEKMLHHRNLSSSHLLPPTQPIIKDCHAKMKKKCLSIPSINFSLSDSEIVIMPEDNNSTTDLPPVSHHEFGHNKSTDHFTQQFAPLPKHGSVKSKGESEGGFFSPKRTFKMAHASFRNRIHREMYGLETVFMTKKRTRDTKSSEFQGGDLNKYTSRTYAIQNGNEIFGG</sequence>
<proteinExistence type="predicted"/>
<protein>
    <submittedName>
        <fullName evidence="3">Uncharacterized protein</fullName>
    </submittedName>
</protein>
<dbReference type="WBParaSite" id="SVE_0208100.1">
    <property type="protein sequence ID" value="SVE_0208100.1"/>
    <property type="gene ID" value="SVE_0208100"/>
</dbReference>
<evidence type="ECO:0000313" key="3">
    <source>
        <dbReference type="WBParaSite" id="SVE_0208100.1"/>
    </source>
</evidence>